<dbReference type="AlphaFoldDB" id="A0A8T1UDI7"/>
<proteinExistence type="predicted"/>
<reference evidence="1" key="1">
    <citation type="submission" date="2021-01" db="EMBL/GenBank/DDBJ databases">
        <title>Phytophthora aleatoria, a newly-described species from Pinus radiata is distinct from Phytophthora cactorum isolates based on comparative genomics.</title>
        <authorList>
            <person name="Mcdougal R."/>
            <person name="Panda P."/>
            <person name="Williams N."/>
            <person name="Studholme D.J."/>
        </authorList>
    </citation>
    <scope>NUCLEOTIDE SEQUENCE</scope>
    <source>
        <strain evidence="1">NZFS 3830</strain>
    </source>
</reference>
<feature type="non-terminal residue" evidence="1">
    <location>
        <position position="1"/>
    </location>
</feature>
<dbReference type="OrthoDB" id="126923at2759"/>
<sequence length="68" mass="7139">LKTVAALIGVAFGNYSTHSLRSGGATALLKGKADSLSIKLLGRWMSNGFENYLVLAAKASVGLSRRMV</sequence>
<accession>A0A8T1UDI7</accession>
<gene>
    <name evidence="1" type="ORF">JG687_00009156</name>
</gene>
<evidence type="ECO:0008006" key="3">
    <source>
        <dbReference type="Google" id="ProtNLM"/>
    </source>
</evidence>
<protein>
    <recommendedName>
        <fullName evidence="3">Tyr recombinase domain-containing protein</fullName>
    </recommendedName>
</protein>
<dbReference type="EMBL" id="JAENGZ010000465">
    <property type="protein sequence ID" value="KAG6958809.1"/>
    <property type="molecule type" value="Genomic_DNA"/>
</dbReference>
<evidence type="ECO:0000313" key="2">
    <source>
        <dbReference type="Proteomes" id="UP000688947"/>
    </source>
</evidence>
<organism evidence="1 2">
    <name type="scientific">Phytophthora cactorum</name>
    <dbReference type="NCBI Taxonomy" id="29920"/>
    <lineage>
        <taxon>Eukaryota</taxon>
        <taxon>Sar</taxon>
        <taxon>Stramenopiles</taxon>
        <taxon>Oomycota</taxon>
        <taxon>Peronosporomycetes</taxon>
        <taxon>Peronosporales</taxon>
        <taxon>Peronosporaceae</taxon>
        <taxon>Phytophthora</taxon>
    </lineage>
</organism>
<name>A0A8T1UDI7_9STRA</name>
<comment type="caution">
    <text evidence="1">The sequence shown here is derived from an EMBL/GenBank/DDBJ whole genome shotgun (WGS) entry which is preliminary data.</text>
</comment>
<evidence type="ECO:0000313" key="1">
    <source>
        <dbReference type="EMBL" id="KAG6958809.1"/>
    </source>
</evidence>
<dbReference type="Proteomes" id="UP000688947">
    <property type="component" value="Unassembled WGS sequence"/>
</dbReference>